<reference evidence="1" key="2">
    <citation type="journal article" date="2015" name="Data Brief">
        <title>Shoot transcriptome of the giant reed, Arundo donax.</title>
        <authorList>
            <person name="Barrero R.A."/>
            <person name="Guerrero F.D."/>
            <person name="Moolhuijzen P."/>
            <person name="Goolsby J.A."/>
            <person name="Tidwell J."/>
            <person name="Bellgard S.E."/>
            <person name="Bellgard M.I."/>
        </authorList>
    </citation>
    <scope>NUCLEOTIDE SEQUENCE</scope>
    <source>
        <tissue evidence="1">Shoot tissue taken approximately 20 cm above the soil surface</tissue>
    </source>
</reference>
<organism evidence="1">
    <name type="scientific">Arundo donax</name>
    <name type="common">Giant reed</name>
    <name type="synonym">Donax arundinaceus</name>
    <dbReference type="NCBI Taxonomy" id="35708"/>
    <lineage>
        <taxon>Eukaryota</taxon>
        <taxon>Viridiplantae</taxon>
        <taxon>Streptophyta</taxon>
        <taxon>Embryophyta</taxon>
        <taxon>Tracheophyta</taxon>
        <taxon>Spermatophyta</taxon>
        <taxon>Magnoliopsida</taxon>
        <taxon>Liliopsida</taxon>
        <taxon>Poales</taxon>
        <taxon>Poaceae</taxon>
        <taxon>PACMAD clade</taxon>
        <taxon>Arundinoideae</taxon>
        <taxon>Arundineae</taxon>
        <taxon>Arundo</taxon>
    </lineage>
</organism>
<accession>A0A0A9GJR4</accession>
<sequence>MRSAWGTRFYKVTQIASNMFMAHFRTEDDLRWIWQKKPWIAERETMLVELIDPSGSRPMESYTFRYLLVIVHLYDIPKSLRSVDLVDKIVEKLGVKDTLVLPPFFNICHC</sequence>
<name>A0A0A9GJR4_ARUDO</name>
<dbReference type="EMBL" id="GBRH01172521">
    <property type="protein sequence ID" value="JAE25375.1"/>
    <property type="molecule type" value="Transcribed_RNA"/>
</dbReference>
<evidence type="ECO:0000313" key="1">
    <source>
        <dbReference type="EMBL" id="JAE25375.1"/>
    </source>
</evidence>
<reference evidence="1" key="1">
    <citation type="submission" date="2014-09" db="EMBL/GenBank/DDBJ databases">
        <authorList>
            <person name="Magalhaes I.L.F."/>
            <person name="Oliveira U."/>
            <person name="Santos F.R."/>
            <person name="Vidigal T.H.D.A."/>
            <person name="Brescovit A.D."/>
            <person name="Santos A.J."/>
        </authorList>
    </citation>
    <scope>NUCLEOTIDE SEQUENCE</scope>
    <source>
        <tissue evidence="1">Shoot tissue taken approximately 20 cm above the soil surface</tissue>
    </source>
</reference>
<dbReference type="AlphaFoldDB" id="A0A0A9GJR4"/>
<protein>
    <submittedName>
        <fullName evidence="1">Uncharacterized protein</fullName>
    </submittedName>
</protein>
<proteinExistence type="predicted"/>